<reference evidence="2" key="1">
    <citation type="submission" date="2023-03" db="EMBL/GenBank/DDBJ databases">
        <title>Massive genome expansion in bonnet fungi (Mycena s.s.) driven by repeated elements and novel gene families across ecological guilds.</title>
        <authorList>
            <consortium name="Lawrence Berkeley National Laboratory"/>
            <person name="Harder C.B."/>
            <person name="Miyauchi S."/>
            <person name="Viragh M."/>
            <person name="Kuo A."/>
            <person name="Thoen E."/>
            <person name="Andreopoulos B."/>
            <person name="Lu D."/>
            <person name="Skrede I."/>
            <person name="Drula E."/>
            <person name="Henrissat B."/>
            <person name="Morin E."/>
            <person name="Kohler A."/>
            <person name="Barry K."/>
            <person name="LaButti K."/>
            <person name="Morin E."/>
            <person name="Salamov A."/>
            <person name="Lipzen A."/>
            <person name="Mereny Z."/>
            <person name="Hegedus B."/>
            <person name="Baldrian P."/>
            <person name="Stursova M."/>
            <person name="Weitz H."/>
            <person name="Taylor A."/>
            <person name="Grigoriev I.V."/>
            <person name="Nagy L.G."/>
            <person name="Martin F."/>
            <person name="Kauserud H."/>
        </authorList>
    </citation>
    <scope>NUCLEOTIDE SEQUENCE</scope>
    <source>
        <strain evidence="2">CBHHK173m</strain>
    </source>
</reference>
<feature type="compositionally biased region" description="Basic and acidic residues" evidence="1">
    <location>
        <begin position="752"/>
        <end position="769"/>
    </location>
</feature>
<feature type="region of interest" description="Disordered" evidence="1">
    <location>
        <begin position="831"/>
        <end position="901"/>
    </location>
</feature>
<feature type="compositionally biased region" description="Polar residues" evidence="1">
    <location>
        <begin position="853"/>
        <end position="863"/>
    </location>
</feature>
<feature type="region of interest" description="Disordered" evidence="1">
    <location>
        <begin position="374"/>
        <end position="701"/>
    </location>
</feature>
<dbReference type="EMBL" id="JARJCN010000008">
    <property type="protein sequence ID" value="KAJ7098742.1"/>
    <property type="molecule type" value="Genomic_DNA"/>
</dbReference>
<feature type="compositionally biased region" description="Basic and acidic residues" evidence="1">
    <location>
        <begin position="436"/>
        <end position="452"/>
    </location>
</feature>
<protein>
    <submittedName>
        <fullName evidence="2">Uncharacterized protein</fullName>
    </submittedName>
</protein>
<evidence type="ECO:0000313" key="2">
    <source>
        <dbReference type="EMBL" id="KAJ7098742.1"/>
    </source>
</evidence>
<name>A0AAD6UDE9_9AGAR</name>
<feature type="compositionally biased region" description="Polar residues" evidence="1">
    <location>
        <begin position="770"/>
        <end position="789"/>
    </location>
</feature>
<feature type="region of interest" description="Disordered" evidence="1">
    <location>
        <begin position="727"/>
        <end position="792"/>
    </location>
</feature>
<feature type="compositionally biased region" description="Polar residues" evidence="1">
    <location>
        <begin position="288"/>
        <end position="307"/>
    </location>
</feature>
<dbReference type="Proteomes" id="UP001222325">
    <property type="component" value="Unassembled WGS sequence"/>
</dbReference>
<feature type="compositionally biased region" description="Polar residues" evidence="1">
    <location>
        <begin position="374"/>
        <end position="383"/>
    </location>
</feature>
<comment type="caution">
    <text evidence="2">The sequence shown here is derived from an EMBL/GenBank/DDBJ whole genome shotgun (WGS) entry which is preliminary data.</text>
</comment>
<dbReference type="AlphaFoldDB" id="A0AAD6UDE9"/>
<evidence type="ECO:0000256" key="1">
    <source>
        <dbReference type="SAM" id="MobiDB-lite"/>
    </source>
</evidence>
<feature type="compositionally biased region" description="Basic and acidic residues" evidence="1">
    <location>
        <begin position="561"/>
        <end position="581"/>
    </location>
</feature>
<proteinExistence type="predicted"/>
<accession>A0AAD6UDE9</accession>
<evidence type="ECO:0000313" key="3">
    <source>
        <dbReference type="Proteomes" id="UP001222325"/>
    </source>
</evidence>
<organism evidence="2 3">
    <name type="scientific">Mycena belliarum</name>
    <dbReference type="NCBI Taxonomy" id="1033014"/>
    <lineage>
        <taxon>Eukaryota</taxon>
        <taxon>Fungi</taxon>
        <taxon>Dikarya</taxon>
        <taxon>Basidiomycota</taxon>
        <taxon>Agaricomycotina</taxon>
        <taxon>Agaricomycetes</taxon>
        <taxon>Agaricomycetidae</taxon>
        <taxon>Agaricales</taxon>
        <taxon>Marasmiineae</taxon>
        <taxon>Mycenaceae</taxon>
        <taxon>Mycena</taxon>
    </lineage>
</organism>
<feature type="region of interest" description="Disordered" evidence="1">
    <location>
        <begin position="1123"/>
        <end position="1143"/>
    </location>
</feature>
<sequence length="1250" mass="136476">MYDRVLTSGPKEERVPRSLHSEDYDAASTAVQHVQSLNYAALGSMPNAHVWRPHKTGWVLREKREGPDLPHLPEEQFAHVAVVGVVSDNQPRIGPAGDFVVDKGKDLWKAKYRMVIERPDNAVFACGWTATEENLTHVESMITEKPTTWFWEKGRTKDAARGIRLGFSMWTAKSEGKGSDVDLCDWPIEKGAEELYATTAKTWDLKILPLWDIDDTLVRPTDVMKVLPGCLVEAHFGLTYSDFKTSWPLIGEIKELKILQRRRQAPPELYVARPIWSRGGNVVLRNRGNTSSEPSPFCQAAQSQQGPTAGINRRLADERTPVLDSRAHEQLPSYHQRPNGAHEVPSYVPASAAAVAPATTQWGATHAIVPTLARTTNGPNRIQGSDHLPGRPPSGYDTHPLTPQTSRAPTPSSFYPTPPSDEYVHRDETGAAFGHRAAEHRYRPRSEIRTDPGGEQQAQYPGQPRRGEWGFPPIGSPTSGRHQYSNAGRDPGQHPGLRNRDGDWATPPPPSRPPASHGPEVLNDGLRHSNGGRDPGQHPGLRNRDGEWSTPPPPSRTPASHGHEVLNDGLRQHNERFDMRHSPYPPDNRSAGHTDALPYRARQSYPEDRDSRAQSHAVPNSYVEQRHGGGYQEPSYRGSTGDGEQRGQPPIHPQRNGNIESRGGGNEVTVRPPTPRAAPPRTPPRFSSLPNVRHASPSPRRAAWQTNALAFGTAALLEEQQRAPDRFRADGGAQTPIYPLRNTYGEAGSGGIERDVTGRAPTPRERQRSTVENNRAPNTPSRFSPLSNGRETDAANAFASNPMRRPAWPMNNAQPLALGSAALLDEQHRSDDRVRAGGGGNTSWMSAGPQGFSFASATSNAAPSQAGVGDSGSEGSTMVERLDGDGPLRSDGGPGGTEGLTASEREMNLAATAHSWIGEGPRTLSFPEGDIMGNGTGIDNSRTDGEIQISDPSIGVPSTAPGLESPFHRAASAMGFGGRATPYDNLCNDRGFDAYAPGAAWTGDSNPNTEPLFLDPAIEGEAFRTEQQEDSDRREPLPEDDLRRRKTRKLNPVVDSSGRSLQPTSAAGRRGSEQLARYNFKRPLPEIQIFPPASRVLLNSPRYEGAVKVQELLQRPFYSAPPPINHPMSQPLDPATASTTSEASPPPYTLFDSRYDVNNTAVVANDDDARTVDDVGERLALACYNCDEAHYAHQGAGAIEGGDIFDPVRSVRDDLGVDEVAEGTTATTALKRVKRALRSVKRTLRRFFRK</sequence>
<feature type="compositionally biased region" description="Basic and acidic residues" evidence="1">
    <location>
        <begin position="1023"/>
        <end position="1043"/>
    </location>
</feature>
<gene>
    <name evidence="2" type="ORF">B0H15DRAFT_797412</name>
</gene>
<feature type="compositionally biased region" description="Pro residues" evidence="1">
    <location>
        <begin position="672"/>
        <end position="683"/>
    </location>
</feature>
<feature type="region of interest" description="Disordered" evidence="1">
    <location>
        <begin position="1023"/>
        <end position="1073"/>
    </location>
</feature>
<feature type="region of interest" description="Disordered" evidence="1">
    <location>
        <begin position="288"/>
        <end position="313"/>
    </location>
</feature>
<keyword evidence="3" id="KW-1185">Reference proteome</keyword>
<feature type="compositionally biased region" description="Polar residues" evidence="1">
    <location>
        <begin position="476"/>
        <end position="486"/>
    </location>
</feature>